<dbReference type="SUPFAM" id="SSF55781">
    <property type="entry name" value="GAF domain-like"/>
    <property type="match status" value="1"/>
</dbReference>
<dbReference type="InterPro" id="IPR036390">
    <property type="entry name" value="WH_DNA-bd_sf"/>
</dbReference>
<keyword evidence="8" id="KW-1185">Reference proteome</keyword>
<dbReference type="Gene3D" id="1.10.10.10">
    <property type="entry name" value="Winged helix-like DNA-binding domain superfamily/Winged helix DNA-binding domain"/>
    <property type="match status" value="1"/>
</dbReference>
<keyword evidence="3" id="KW-0804">Transcription</keyword>
<dbReference type="InterPro" id="IPR050707">
    <property type="entry name" value="HTH_MetabolicPath_Reg"/>
</dbReference>
<gene>
    <name evidence="7" type="ORF">JOF44_001567</name>
</gene>
<proteinExistence type="predicted"/>
<feature type="region of interest" description="Disordered" evidence="4">
    <location>
        <begin position="1"/>
        <end position="24"/>
    </location>
</feature>
<dbReference type="GO" id="GO:0003677">
    <property type="term" value="F:DNA binding"/>
    <property type="evidence" value="ECO:0007669"/>
    <property type="project" value="UniProtKB-KW"/>
</dbReference>
<protein>
    <submittedName>
        <fullName evidence="7">DNA-binding IclR family transcriptional regulator</fullName>
    </submittedName>
</protein>
<dbReference type="InterPro" id="IPR005471">
    <property type="entry name" value="Tscrpt_reg_IclR_N"/>
</dbReference>
<dbReference type="Pfam" id="PF09339">
    <property type="entry name" value="HTH_IclR"/>
    <property type="match status" value="1"/>
</dbReference>
<keyword evidence="2 7" id="KW-0238">DNA-binding</keyword>
<dbReference type="PANTHER" id="PTHR30136:SF35">
    <property type="entry name" value="HTH-TYPE TRANSCRIPTIONAL REGULATOR RV1719"/>
    <property type="match status" value="1"/>
</dbReference>
<accession>A0ABS4YIU9</accession>
<dbReference type="PANTHER" id="PTHR30136">
    <property type="entry name" value="HELIX-TURN-HELIX TRANSCRIPTIONAL REGULATOR, ICLR FAMILY"/>
    <property type="match status" value="1"/>
</dbReference>
<dbReference type="PROSITE" id="PS51077">
    <property type="entry name" value="HTH_ICLR"/>
    <property type="match status" value="1"/>
</dbReference>
<evidence type="ECO:0000256" key="2">
    <source>
        <dbReference type="ARBA" id="ARBA00023125"/>
    </source>
</evidence>
<dbReference type="SUPFAM" id="SSF46785">
    <property type="entry name" value="Winged helix' DNA-binding domain"/>
    <property type="match status" value="1"/>
</dbReference>
<dbReference type="Pfam" id="PF01614">
    <property type="entry name" value="IclR_C"/>
    <property type="match status" value="1"/>
</dbReference>
<feature type="compositionally biased region" description="Polar residues" evidence="4">
    <location>
        <begin position="1"/>
        <end position="11"/>
    </location>
</feature>
<evidence type="ECO:0000313" key="8">
    <source>
        <dbReference type="Proteomes" id="UP000698222"/>
    </source>
</evidence>
<dbReference type="EMBL" id="JAGIOC010000001">
    <property type="protein sequence ID" value="MBP2408664.1"/>
    <property type="molecule type" value="Genomic_DNA"/>
</dbReference>
<dbReference type="SMART" id="SM00346">
    <property type="entry name" value="HTH_ICLR"/>
    <property type="match status" value="1"/>
</dbReference>
<name>A0ABS4YIU9_9MICO</name>
<evidence type="ECO:0000256" key="1">
    <source>
        <dbReference type="ARBA" id="ARBA00023015"/>
    </source>
</evidence>
<evidence type="ECO:0000259" key="5">
    <source>
        <dbReference type="PROSITE" id="PS51077"/>
    </source>
</evidence>
<evidence type="ECO:0000256" key="4">
    <source>
        <dbReference type="SAM" id="MobiDB-lite"/>
    </source>
</evidence>
<sequence length="272" mass="28579">MSALGTPSSRSPALDSPDPPRGTQALRRGLAVVQAVADGARTLAEISTATGLTKSTAHRLAQGLVCERIIAETGQGHYRLGGRLISWGGAAIAENPVTEVAGPVLAQLSETTQDTVHLACEDADTVFYLHKIDGRRGATMRSRVGGREPLIRTGIGKALLLDGADRWEHLADAAHSCRPSSTGDEHADFPALMAHYARRGIAMDIEENEPGIRCVAAPVRDAHGRIVAAISVSATTPYMASERMEALVDIVGSAARDISIGLGARPPFRPTG</sequence>
<feature type="domain" description="HTH iclR-type" evidence="5">
    <location>
        <begin position="23"/>
        <end position="82"/>
    </location>
</feature>
<keyword evidence="1" id="KW-0805">Transcription regulation</keyword>
<dbReference type="InterPro" id="IPR014757">
    <property type="entry name" value="Tscrpt_reg_IclR_C"/>
</dbReference>
<feature type="domain" description="IclR-ED" evidence="6">
    <location>
        <begin position="83"/>
        <end position="264"/>
    </location>
</feature>
<dbReference type="PROSITE" id="PS51078">
    <property type="entry name" value="ICLR_ED"/>
    <property type="match status" value="1"/>
</dbReference>
<dbReference type="Proteomes" id="UP000698222">
    <property type="component" value="Unassembled WGS sequence"/>
</dbReference>
<evidence type="ECO:0000313" key="7">
    <source>
        <dbReference type="EMBL" id="MBP2408664.1"/>
    </source>
</evidence>
<dbReference type="InterPro" id="IPR036388">
    <property type="entry name" value="WH-like_DNA-bd_sf"/>
</dbReference>
<evidence type="ECO:0000256" key="3">
    <source>
        <dbReference type="ARBA" id="ARBA00023163"/>
    </source>
</evidence>
<dbReference type="InterPro" id="IPR029016">
    <property type="entry name" value="GAF-like_dom_sf"/>
</dbReference>
<comment type="caution">
    <text evidence="7">The sequence shown here is derived from an EMBL/GenBank/DDBJ whole genome shotgun (WGS) entry which is preliminary data.</text>
</comment>
<dbReference type="RefSeq" id="WP_245348894.1">
    <property type="nucleotide sequence ID" value="NZ_BAAAJV010000001.1"/>
</dbReference>
<evidence type="ECO:0000259" key="6">
    <source>
        <dbReference type="PROSITE" id="PS51078"/>
    </source>
</evidence>
<reference evidence="7 8" key="1">
    <citation type="submission" date="2021-03" db="EMBL/GenBank/DDBJ databases">
        <title>Sequencing the genomes of 1000 actinobacteria strains.</title>
        <authorList>
            <person name="Klenk H.-P."/>
        </authorList>
    </citation>
    <scope>NUCLEOTIDE SEQUENCE [LARGE SCALE GENOMIC DNA]</scope>
    <source>
        <strain evidence="7 8">DSM 14564</strain>
    </source>
</reference>
<organism evidence="7 8">
    <name type="scientific">Brachybacterium fresconis</name>
    <dbReference type="NCBI Taxonomy" id="173363"/>
    <lineage>
        <taxon>Bacteria</taxon>
        <taxon>Bacillati</taxon>
        <taxon>Actinomycetota</taxon>
        <taxon>Actinomycetes</taxon>
        <taxon>Micrococcales</taxon>
        <taxon>Dermabacteraceae</taxon>
        <taxon>Brachybacterium</taxon>
    </lineage>
</organism>
<dbReference type="Gene3D" id="3.30.450.40">
    <property type="match status" value="1"/>
</dbReference>